<dbReference type="AlphaFoldDB" id="A0A3D8Y9U3"/>
<name>A0A3D8Y9U3_9BACT</name>
<comment type="caution">
    <text evidence="7">The sequence shown here is derived from an EMBL/GenBank/DDBJ whole genome shotgun (WGS) entry which is preliminary data.</text>
</comment>
<dbReference type="RefSeq" id="WP_115832147.1">
    <property type="nucleotide sequence ID" value="NZ_QNUL01000014.1"/>
</dbReference>
<accession>A0A3D8Y9U3</accession>
<dbReference type="SUPFAM" id="SSF52283">
    <property type="entry name" value="Formate/glycerate dehydrogenase catalytic domain-like"/>
    <property type="match status" value="1"/>
</dbReference>
<dbReference type="InterPro" id="IPR006140">
    <property type="entry name" value="D-isomer_DH_NAD-bd"/>
</dbReference>
<evidence type="ECO:0000256" key="3">
    <source>
        <dbReference type="ARBA" id="ARBA00023027"/>
    </source>
</evidence>
<dbReference type="InterPro" id="IPR036291">
    <property type="entry name" value="NAD(P)-bd_dom_sf"/>
</dbReference>
<evidence type="ECO:0000313" key="8">
    <source>
        <dbReference type="Proteomes" id="UP000256373"/>
    </source>
</evidence>
<dbReference type="Gene3D" id="3.40.50.720">
    <property type="entry name" value="NAD(P)-binding Rossmann-like Domain"/>
    <property type="match status" value="2"/>
</dbReference>
<evidence type="ECO:0000256" key="4">
    <source>
        <dbReference type="RuleBase" id="RU003719"/>
    </source>
</evidence>
<proteinExistence type="inferred from homology"/>
<evidence type="ECO:0000259" key="5">
    <source>
        <dbReference type="Pfam" id="PF00389"/>
    </source>
</evidence>
<organism evidence="7 8">
    <name type="scientific">Dyadobacter luteus</name>
    <dbReference type="NCBI Taxonomy" id="2259619"/>
    <lineage>
        <taxon>Bacteria</taxon>
        <taxon>Pseudomonadati</taxon>
        <taxon>Bacteroidota</taxon>
        <taxon>Cytophagia</taxon>
        <taxon>Cytophagales</taxon>
        <taxon>Spirosomataceae</taxon>
        <taxon>Dyadobacter</taxon>
    </lineage>
</organism>
<keyword evidence="3" id="KW-0520">NAD</keyword>
<evidence type="ECO:0000313" key="7">
    <source>
        <dbReference type="EMBL" id="REA59779.1"/>
    </source>
</evidence>
<dbReference type="Proteomes" id="UP000256373">
    <property type="component" value="Unassembled WGS sequence"/>
</dbReference>
<dbReference type="CDD" id="cd12179">
    <property type="entry name" value="2-Hacid_dh_14"/>
    <property type="match status" value="1"/>
</dbReference>
<dbReference type="SUPFAM" id="SSF51735">
    <property type="entry name" value="NAD(P)-binding Rossmann-fold domains"/>
    <property type="match status" value="1"/>
</dbReference>
<comment type="similarity">
    <text evidence="1 4">Belongs to the D-isomer specific 2-hydroxyacid dehydrogenase family.</text>
</comment>
<dbReference type="Pfam" id="PF00389">
    <property type="entry name" value="2-Hacid_dh"/>
    <property type="match status" value="1"/>
</dbReference>
<protein>
    <submittedName>
        <fullName evidence="7">Phosphoglycerate dehydrogenase</fullName>
    </submittedName>
</protein>
<dbReference type="PANTHER" id="PTHR42789">
    <property type="entry name" value="D-ISOMER SPECIFIC 2-HYDROXYACID DEHYDROGENASE FAMILY PROTEIN (AFU_ORTHOLOGUE AFUA_6G10090)"/>
    <property type="match status" value="1"/>
</dbReference>
<evidence type="ECO:0000256" key="2">
    <source>
        <dbReference type="ARBA" id="ARBA00023002"/>
    </source>
</evidence>
<keyword evidence="2 4" id="KW-0560">Oxidoreductase</keyword>
<sequence length="320" mass="35733">MKILIADSMHPSLFTMFEEQGWAYSYHPEYKREDILNTLPAYDGLIIRSKTTVNREVLNAATNLKFIGRAGAGLDLIDLEAAAEFNIEVFHAGEGNRDAVAEHALGMLLALFNNILRADRQVRTAVWDREGNRGVELMNKTVGLIGYGNNGGATARRLSGFGCKVLAYDKYRDNYGDQFAQESSVEQIMQEADIVSLHIPLTNETKFLVDDDFVEGFKKPFYLMNLSRGETAHLSSVASGLQSGKIKGACLDVLENEKLAKLTGEQQVAFDYIKAQDNVVLTPHIGGWTHESYNRINEVLVRQIKSWISEGKFPTQAEQH</sequence>
<reference evidence="7 8" key="1">
    <citation type="submission" date="2018-07" db="EMBL/GenBank/DDBJ databases">
        <title>Dyadobacter roseus sp. nov., isolated from rose rhizosphere soil.</title>
        <authorList>
            <person name="Chen L."/>
        </authorList>
    </citation>
    <scope>NUCLEOTIDE SEQUENCE [LARGE SCALE GENOMIC DNA]</scope>
    <source>
        <strain evidence="7 8">RS19</strain>
    </source>
</reference>
<dbReference type="PANTHER" id="PTHR42789:SF1">
    <property type="entry name" value="D-ISOMER SPECIFIC 2-HYDROXYACID DEHYDROGENASE FAMILY PROTEIN (AFU_ORTHOLOGUE AFUA_6G10090)"/>
    <property type="match status" value="1"/>
</dbReference>
<dbReference type="Pfam" id="PF02826">
    <property type="entry name" value="2-Hacid_dh_C"/>
    <property type="match status" value="1"/>
</dbReference>
<dbReference type="InterPro" id="IPR006139">
    <property type="entry name" value="D-isomer_2_OHA_DH_cat_dom"/>
</dbReference>
<evidence type="ECO:0000259" key="6">
    <source>
        <dbReference type="Pfam" id="PF02826"/>
    </source>
</evidence>
<keyword evidence="8" id="KW-1185">Reference proteome</keyword>
<dbReference type="GO" id="GO:0016616">
    <property type="term" value="F:oxidoreductase activity, acting on the CH-OH group of donors, NAD or NADP as acceptor"/>
    <property type="evidence" value="ECO:0007669"/>
    <property type="project" value="InterPro"/>
</dbReference>
<dbReference type="InterPro" id="IPR050857">
    <property type="entry name" value="D-2-hydroxyacid_DH"/>
</dbReference>
<feature type="domain" description="D-isomer specific 2-hydroxyacid dehydrogenase catalytic" evidence="5">
    <location>
        <begin position="3"/>
        <end position="313"/>
    </location>
</feature>
<dbReference type="EMBL" id="QNUL01000014">
    <property type="protein sequence ID" value="REA59779.1"/>
    <property type="molecule type" value="Genomic_DNA"/>
</dbReference>
<feature type="domain" description="D-isomer specific 2-hydroxyacid dehydrogenase NAD-binding" evidence="6">
    <location>
        <begin position="105"/>
        <end position="286"/>
    </location>
</feature>
<dbReference type="OrthoDB" id="1522997at2"/>
<dbReference type="GO" id="GO:0051287">
    <property type="term" value="F:NAD binding"/>
    <property type="evidence" value="ECO:0007669"/>
    <property type="project" value="InterPro"/>
</dbReference>
<gene>
    <name evidence="7" type="ORF">DSL64_17165</name>
</gene>
<evidence type="ECO:0000256" key="1">
    <source>
        <dbReference type="ARBA" id="ARBA00005854"/>
    </source>
</evidence>